<dbReference type="GO" id="GO:0140359">
    <property type="term" value="F:ABC-type transporter activity"/>
    <property type="evidence" value="ECO:0007669"/>
    <property type="project" value="InterPro"/>
</dbReference>
<gene>
    <name evidence="3" type="ORF">Pla133_26960</name>
</gene>
<dbReference type="PANTHER" id="PTHR43471:SF3">
    <property type="entry name" value="ABC TRANSPORTER PERMEASE PROTEIN NATB"/>
    <property type="match status" value="1"/>
</dbReference>
<evidence type="ECO:0000313" key="4">
    <source>
        <dbReference type="Proteomes" id="UP000316921"/>
    </source>
</evidence>
<dbReference type="Proteomes" id="UP000316921">
    <property type="component" value="Chromosome"/>
</dbReference>
<keyword evidence="2" id="KW-0812">Transmembrane</keyword>
<keyword evidence="4" id="KW-1185">Reference proteome</keyword>
<feature type="transmembrane region" description="Helical" evidence="2">
    <location>
        <begin position="26"/>
        <end position="45"/>
    </location>
</feature>
<feature type="coiled-coil region" evidence="1">
    <location>
        <begin position="148"/>
        <end position="175"/>
    </location>
</feature>
<feature type="transmembrane region" description="Helical" evidence="2">
    <location>
        <begin position="297"/>
        <end position="321"/>
    </location>
</feature>
<dbReference type="KEGG" id="pbap:Pla133_26960"/>
<keyword evidence="2" id="KW-1133">Transmembrane helix</keyword>
<name>A0A518BKV9_9BACT</name>
<feature type="transmembrane region" description="Helical" evidence="2">
    <location>
        <begin position="256"/>
        <end position="277"/>
    </location>
</feature>
<feature type="transmembrane region" description="Helical" evidence="2">
    <location>
        <begin position="333"/>
        <end position="352"/>
    </location>
</feature>
<dbReference type="GO" id="GO:0005886">
    <property type="term" value="C:plasma membrane"/>
    <property type="evidence" value="ECO:0007669"/>
    <property type="project" value="UniProtKB-SubCell"/>
</dbReference>
<sequence length="441" mass="46203">MPPLLRAALRIAAKDLRSCLRDRQTIIYAVVLPLAMYPVMFWIMLQAQILIEGKRSAQTLSIAVLVEQSAAERAAELTSDLGLDTDATSFEAWAPLEVLGTSEPDLAAAARERARTLLELDSPPDVILAVYSPAGEQPTLAILYDGARARSTNARERLEQKLAELAEVARDDALESVGTDRNELAGLEFRPVNLATGKEVGAFIASMLLPMMIVVMAVMGAFYPAVDLTAGERERGTEETTLLLPVPRTAVQLGKLLAVTAIGGLASSMNLLGMGVAAGHLLGMTGAGGLDFQLDPLALLLVAPLVLIFVLFTSAILTAIASFAETFKQGQSLLGSAQLLFIFPAMASSLPGLTLTPGIAAIPVVGAAVGFRTILRGGPLGELPWGGLALCALAMVAYATLAVLVSVRLLNQELRTGGSTSVVARLRAAVGLTGGGSRQIQ</sequence>
<dbReference type="PANTHER" id="PTHR43471">
    <property type="entry name" value="ABC TRANSPORTER PERMEASE"/>
    <property type="match status" value="1"/>
</dbReference>
<dbReference type="RefSeq" id="WP_145065933.1">
    <property type="nucleotide sequence ID" value="NZ_CP036287.1"/>
</dbReference>
<feature type="transmembrane region" description="Helical" evidence="2">
    <location>
        <begin position="200"/>
        <end position="226"/>
    </location>
</feature>
<protein>
    <submittedName>
        <fullName evidence="3">ABC-2 family transporter protein</fullName>
    </submittedName>
</protein>
<feature type="transmembrane region" description="Helical" evidence="2">
    <location>
        <begin position="387"/>
        <end position="410"/>
    </location>
</feature>
<dbReference type="Pfam" id="PF12679">
    <property type="entry name" value="ABC2_membrane_2"/>
    <property type="match status" value="1"/>
</dbReference>
<keyword evidence="2" id="KW-0472">Membrane</keyword>
<proteinExistence type="predicted"/>
<organism evidence="3 4">
    <name type="scientific">Engelhardtia mirabilis</name>
    <dbReference type="NCBI Taxonomy" id="2528011"/>
    <lineage>
        <taxon>Bacteria</taxon>
        <taxon>Pseudomonadati</taxon>
        <taxon>Planctomycetota</taxon>
        <taxon>Planctomycetia</taxon>
        <taxon>Planctomycetia incertae sedis</taxon>
        <taxon>Engelhardtia</taxon>
    </lineage>
</organism>
<accession>A0A518BKV9</accession>
<evidence type="ECO:0000256" key="1">
    <source>
        <dbReference type="SAM" id="Coils"/>
    </source>
</evidence>
<dbReference type="AlphaFoldDB" id="A0A518BKV9"/>
<evidence type="ECO:0000313" key="3">
    <source>
        <dbReference type="EMBL" id="QDU67608.1"/>
    </source>
</evidence>
<dbReference type="EMBL" id="CP036287">
    <property type="protein sequence ID" value="QDU67608.1"/>
    <property type="molecule type" value="Genomic_DNA"/>
</dbReference>
<reference evidence="3 4" key="1">
    <citation type="submission" date="2019-02" db="EMBL/GenBank/DDBJ databases">
        <title>Deep-cultivation of Planctomycetes and their phenomic and genomic characterization uncovers novel biology.</title>
        <authorList>
            <person name="Wiegand S."/>
            <person name="Jogler M."/>
            <person name="Boedeker C."/>
            <person name="Pinto D."/>
            <person name="Vollmers J."/>
            <person name="Rivas-Marin E."/>
            <person name="Kohn T."/>
            <person name="Peeters S.H."/>
            <person name="Heuer A."/>
            <person name="Rast P."/>
            <person name="Oberbeckmann S."/>
            <person name="Bunk B."/>
            <person name="Jeske O."/>
            <person name="Meyerdierks A."/>
            <person name="Storesund J.E."/>
            <person name="Kallscheuer N."/>
            <person name="Luecker S."/>
            <person name="Lage O.M."/>
            <person name="Pohl T."/>
            <person name="Merkel B.J."/>
            <person name="Hornburger P."/>
            <person name="Mueller R.-W."/>
            <person name="Bruemmer F."/>
            <person name="Labrenz M."/>
            <person name="Spormann A.M."/>
            <person name="Op den Camp H."/>
            <person name="Overmann J."/>
            <person name="Amann R."/>
            <person name="Jetten M.S.M."/>
            <person name="Mascher T."/>
            <person name="Medema M.H."/>
            <person name="Devos D.P."/>
            <person name="Kaster A.-K."/>
            <person name="Ovreas L."/>
            <person name="Rohde M."/>
            <person name="Galperin M.Y."/>
            <person name="Jogler C."/>
        </authorList>
    </citation>
    <scope>NUCLEOTIDE SEQUENCE [LARGE SCALE GENOMIC DNA]</scope>
    <source>
        <strain evidence="3 4">Pla133</strain>
    </source>
</reference>
<keyword evidence="1" id="KW-0175">Coiled coil</keyword>
<evidence type="ECO:0000256" key="2">
    <source>
        <dbReference type="SAM" id="Phobius"/>
    </source>
</evidence>